<keyword evidence="3" id="KW-1185">Reference proteome</keyword>
<dbReference type="SUPFAM" id="SSF101898">
    <property type="entry name" value="NHL repeat"/>
    <property type="match status" value="1"/>
</dbReference>
<dbReference type="PANTHER" id="PTHR24104:SF25">
    <property type="entry name" value="PROTEIN LIN-41"/>
    <property type="match status" value="1"/>
</dbReference>
<dbReference type="GO" id="GO:0043161">
    <property type="term" value="P:proteasome-mediated ubiquitin-dependent protein catabolic process"/>
    <property type="evidence" value="ECO:0007669"/>
    <property type="project" value="TreeGrafter"/>
</dbReference>
<organism evidence="2 3">
    <name type="scientific">Oopsacas minuta</name>
    <dbReference type="NCBI Taxonomy" id="111878"/>
    <lineage>
        <taxon>Eukaryota</taxon>
        <taxon>Metazoa</taxon>
        <taxon>Porifera</taxon>
        <taxon>Hexactinellida</taxon>
        <taxon>Hexasterophora</taxon>
        <taxon>Lyssacinosida</taxon>
        <taxon>Leucopsacidae</taxon>
        <taxon>Oopsacas</taxon>
    </lineage>
</organism>
<gene>
    <name evidence="2" type="ORF">LOD99_4579</name>
</gene>
<evidence type="ECO:0000313" key="2">
    <source>
        <dbReference type="EMBL" id="KAI6652034.1"/>
    </source>
</evidence>
<keyword evidence="1" id="KW-0812">Transmembrane</keyword>
<protein>
    <submittedName>
        <fullName evidence="2">6-bladed beta-propeller</fullName>
    </submittedName>
</protein>
<dbReference type="InterPro" id="IPR031851">
    <property type="entry name" value="DUF4750"/>
</dbReference>
<comment type="caution">
    <text evidence="2">The sequence shown here is derived from an EMBL/GenBank/DDBJ whole genome shotgun (WGS) entry which is preliminary data.</text>
</comment>
<accession>A0AAV7JT35</accession>
<dbReference type="Pfam" id="PF15938">
    <property type="entry name" value="DUF4750"/>
    <property type="match status" value="1"/>
</dbReference>
<dbReference type="InterPro" id="IPR011042">
    <property type="entry name" value="6-blade_b-propeller_TolB-like"/>
</dbReference>
<dbReference type="EMBL" id="JAKMXF010000300">
    <property type="protein sequence ID" value="KAI6652034.1"/>
    <property type="molecule type" value="Genomic_DNA"/>
</dbReference>
<dbReference type="PANTHER" id="PTHR24104">
    <property type="entry name" value="E3 UBIQUITIN-PROTEIN LIGASE NHLRC1-RELATED"/>
    <property type="match status" value="1"/>
</dbReference>
<keyword evidence="1" id="KW-1133">Transmembrane helix</keyword>
<dbReference type="InterPro" id="IPR050952">
    <property type="entry name" value="TRIM-NHL_E3_ligases"/>
</dbReference>
<dbReference type="Gene3D" id="2.120.10.30">
    <property type="entry name" value="TolB, C-terminal domain"/>
    <property type="match status" value="1"/>
</dbReference>
<sequence length="368" mass="42798">MSIREYKSISRPKIKCISKGRDQGELFTPQCLASDPESQNIYIVDKEKKNVNVFTQTGEYLFEFTKIINYLLIGPKCIFVHHQFVLITDPFANAIILFTIEGYYITQIKNRYYEGSNIYLNGPTGIAVDEDDSIYVANCIGNQVLVTTQERPFFSVVLGRIQTHWPHAIKIHKEMIIVLDNLSPCVGFFSKDGEFISRIVTRGRNGQIWRPFSFDIDQRDNMLITDVENRFVRVFGRNGEIIKTFGSKYGFQERVVGIAIDKTNRIISTQQSKINMLIILIVNRMLADIFKTVFIIITGLLFTLIFLVLGWYILWRMFFSRYSFLRELILGQEADSQSRETPVKVRERNDKPIEFTSLSRRKRQNVTF</sequence>
<name>A0AAV7JT35_9METZ</name>
<dbReference type="GO" id="GO:0061630">
    <property type="term" value="F:ubiquitin protein ligase activity"/>
    <property type="evidence" value="ECO:0007669"/>
    <property type="project" value="TreeGrafter"/>
</dbReference>
<dbReference type="CDD" id="cd05819">
    <property type="entry name" value="NHL"/>
    <property type="match status" value="1"/>
</dbReference>
<dbReference type="GO" id="GO:0000209">
    <property type="term" value="P:protein polyubiquitination"/>
    <property type="evidence" value="ECO:0007669"/>
    <property type="project" value="TreeGrafter"/>
</dbReference>
<feature type="transmembrane region" description="Helical" evidence="1">
    <location>
        <begin position="293"/>
        <end position="315"/>
    </location>
</feature>
<keyword evidence="1" id="KW-0472">Membrane</keyword>
<proteinExistence type="predicted"/>
<reference evidence="2 3" key="1">
    <citation type="journal article" date="2023" name="BMC Biol.">
        <title>The compact genome of the sponge Oopsacas minuta (Hexactinellida) is lacking key metazoan core genes.</title>
        <authorList>
            <person name="Santini S."/>
            <person name="Schenkelaars Q."/>
            <person name="Jourda C."/>
            <person name="Duchesne M."/>
            <person name="Belahbib H."/>
            <person name="Rocher C."/>
            <person name="Selva M."/>
            <person name="Riesgo A."/>
            <person name="Vervoort M."/>
            <person name="Leys S.P."/>
            <person name="Kodjabachian L."/>
            <person name="Le Bivic A."/>
            <person name="Borchiellini C."/>
            <person name="Claverie J.M."/>
            <person name="Renard E."/>
        </authorList>
    </citation>
    <scope>NUCLEOTIDE SEQUENCE [LARGE SCALE GENOMIC DNA]</scope>
    <source>
        <strain evidence="2">SPO-2</strain>
    </source>
</reference>
<evidence type="ECO:0000256" key="1">
    <source>
        <dbReference type="SAM" id="Phobius"/>
    </source>
</evidence>
<dbReference type="GO" id="GO:0008270">
    <property type="term" value="F:zinc ion binding"/>
    <property type="evidence" value="ECO:0007669"/>
    <property type="project" value="UniProtKB-KW"/>
</dbReference>
<dbReference type="AlphaFoldDB" id="A0AAV7JT35"/>
<evidence type="ECO:0000313" key="3">
    <source>
        <dbReference type="Proteomes" id="UP001165289"/>
    </source>
</evidence>
<dbReference type="Proteomes" id="UP001165289">
    <property type="component" value="Unassembled WGS sequence"/>
</dbReference>